<reference evidence="3" key="1">
    <citation type="submission" date="2020-10" db="EMBL/GenBank/DDBJ databases">
        <authorList>
            <person name="Gilroy R."/>
        </authorList>
    </citation>
    <scope>NUCLEOTIDE SEQUENCE</scope>
    <source>
        <strain evidence="3">ChiBcec6-7307</strain>
    </source>
</reference>
<feature type="chain" id="PRO_5038474856" description="Lipoprotein" evidence="2">
    <location>
        <begin position="22"/>
        <end position="140"/>
    </location>
</feature>
<dbReference type="PROSITE" id="PS51257">
    <property type="entry name" value="PROKAR_LIPOPROTEIN"/>
    <property type="match status" value="1"/>
</dbReference>
<dbReference type="AlphaFoldDB" id="A0A9D1T916"/>
<feature type="compositionally biased region" description="Polar residues" evidence="1">
    <location>
        <begin position="32"/>
        <end position="42"/>
    </location>
</feature>
<protein>
    <recommendedName>
        <fullName evidence="5">Lipoprotein</fullName>
    </recommendedName>
</protein>
<gene>
    <name evidence="3" type="ORF">IAC80_09075</name>
</gene>
<accession>A0A9D1T916</accession>
<proteinExistence type="predicted"/>
<sequence length="140" mass="14285">MKKIQIWMISALLLISAGSLAGCGNREDENMQQETAGENAGTTEKAEDRTNAADSHVNGVTDNREENEGAVGGVIDDVGDAGKDLVDGVGEAGKDLIDGVENAGDEVLDGAQDLGDQVTGETKASETAAPETNADGVVTP</sequence>
<evidence type="ECO:0000256" key="1">
    <source>
        <dbReference type="SAM" id="MobiDB-lite"/>
    </source>
</evidence>
<comment type="caution">
    <text evidence="3">The sequence shown here is derived from an EMBL/GenBank/DDBJ whole genome shotgun (WGS) entry which is preliminary data.</text>
</comment>
<keyword evidence="2" id="KW-0732">Signal</keyword>
<evidence type="ECO:0008006" key="5">
    <source>
        <dbReference type="Google" id="ProtNLM"/>
    </source>
</evidence>
<feature type="region of interest" description="Disordered" evidence="1">
    <location>
        <begin position="110"/>
        <end position="140"/>
    </location>
</feature>
<feature type="signal peptide" evidence="2">
    <location>
        <begin position="1"/>
        <end position="21"/>
    </location>
</feature>
<dbReference type="EMBL" id="DVOS01000075">
    <property type="protein sequence ID" value="HIV24071.1"/>
    <property type="molecule type" value="Genomic_DNA"/>
</dbReference>
<organism evidence="3 4">
    <name type="scientific">Candidatus Merdiplasma excrementigallinarum</name>
    <dbReference type="NCBI Taxonomy" id="2840864"/>
    <lineage>
        <taxon>Bacteria</taxon>
        <taxon>Bacillati</taxon>
        <taxon>Bacillota</taxon>
        <taxon>Clostridia</taxon>
        <taxon>Lachnospirales</taxon>
        <taxon>Lachnospiraceae</taxon>
        <taxon>Lachnospiraceae incertae sedis</taxon>
        <taxon>Candidatus Merdiplasma</taxon>
    </lineage>
</organism>
<name>A0A9D1T916_9FIRM</name>
<feature type="region of interest" description="Disordered" evidence="1">
    <location>
        <begin position="25"/>
        <end position="78"/>
    </location>
</feature>
<dbReference type="Proteomes" id="UP000886889">
    <property type="component" value="Unassembled WGS sequence"/>
</dbReference>
<reference evidence="3" key="2">
    <citation type="journal article" date="2021" name="PeerJ">
        <title>Extensive microbial diversity within the chicken gut microbiome revealed by metagenomics and culture.</title>
        <authorList>
            <person name="Gilroy R."/>
            <person name="Ravi A."/>
            <person name="Getino M."/>
            <person name="Pursley I."/>
            <person name="Horton D.L."/>
            <person name="Alikhan N.F."/>
            <person name="Baker D."/>
            <person name="Gharbi K."/>
            <person name="Hall N."/>
            <person name="Watson M."/>
            <person name="Adriaenssens E.M."/>
            <person name="Foster-Nyarko E."/>
            <person name="Jarju S."/>
            <person name="Secka A."/>
            <person name="Antonio M."/>
            <person name="Oren A."/>
            <person name="Chaudhuri R.R."/>
            <person name="La Ragione R."/>
            <person name="Hildebrand F."/>
            <person name="Pallen M.J."/>
        </authorList>
    </citation>
    <scope>NUCLEOTIDE SEQUENCE</scope>
    <source>
        <strain evidence="3">ChiBcec6-7307</strain>
    </source>
</reference>
<evidence type="ECO:0000313" key="4">
    <source>
        <dbReference type="Proteomes" id="UP000886889"/>
    </source>
</evidence>
<evidence type="ECO:0000313" key="3">
    <source>
        <dbReference type="EMBL" id="HIV24071.1"/>
    </source>
</evidence>
<evidence type="ECO:0000256" key="2">
    <source>
        <dbReference type="SAM" id="SignalP"/>
    </source>
</evidence>